<gene>
    <name evidence="1" type="ORF">ATK86_7032</name>
</gene>
<dbReference type="Proteomes" id="UP000233766">
    <property type="component" value="Unassembled WGS sequence"/>
</dbReference>
<name>A0A2N3VLP9_9NOCA</name>
<keyword evidence="2" id="KW-1185">Reference proteome</keyword>
<dbReference type="AlphaFoldDB" id="A0A2N3VLP9"/>
<sequence length="71" mass="7589">MKPHEVAAGRFLLDGHHNLEAAAKAGRPLRLLSLLAVDAGLADKHDIASLAGHPVRDARRASVAWPFEISC</sequence>
<evidence type="ECO:0000313" key="1">
    <source>
        <dbReference type="EMBL" id="PKV82542.1"/>
    </source>
</evidence>
<comment type="caution">
    <text evidence="1">The sequence shown here is derived from an EMBL/GenBank/DDBJ whole genome shotgun (WGS) entry which is preliminary data.</text>
</comment>
<dbReference type="RefSeq" id="WP_101468082.1">
    <property type="nucleotide sequence ID" value="NZ_PJMW01000002.1"/>
</dbReference>
<dbReference type="OrthoDB" id="3287529at2"/>
<evidence type="ECO:0000313" key="2">
    <source>
        <dbReference type="Proteomes" id="UP000233766"/>
    </source>
</evidence>
<organism evidence="1 2">
    <name type="scientific">Nocardia fluminea</name>
    <dbReference type="NCBI Taxonomy" id="134984"/>
    <lineage>
        <taxon>Bacteria</taxon>
        <taxon>Bacillati</taxon>
        <taxon>Actinomycetota</taxon>
        <taxon>Actinomycetes</taxon>
        <taxon>Mycobacteriales</taxon>
        <taxon>Nocardiaceae</taxon>
        <taxon>Nocardia</taxon>
    </lineage>
</organism>
<reference evidence="1 2" key="1">
    <citation type="submission" date="2017-12" db="EMBL/GenBank/DDBJ databases">
        <title>Sequencing the genomes of 1000 Actinobacteria strains.</title>
        <authorList>
            <person name="Klenk H.-P."/>
        </authorList>
    </citation>
    <scope>NUCLEOTIDE SEQUENCE [LARGE SCALE GENOMIC DNA]</scope>
    <source>
        <strain evidence="1 2">DSM 44489</strain>
    </source>
</reference>
<protein>
    <submittedName>
        <fullName evidence="1">Uncharacterized protein</fullName>
    </submittedName>
</protein>
<accession>A0A2N3VLP9</accession>
<proteinExistence type="predicted"/>
<dbReference type="EMBL" id="PJMW01000002">
    <property type="protein sequence ID" value="PKV82542.1"/>
    <property type="molecule type" value="Genomic_DNA"/>
</dbReference>